<dbReference type="Proteomes" id="UP000324222">
    <property type="component" value="Unassembled WGS sequence"/>
</dbReference>
<gene>
    <name evidence="2" type="ORF">E2C01_030620</name>
</gene>
<comment type="caution">
    <text evidence="2">The sequence shown here is derived from an EMBL/GenBank/DDBJ whole genome shotgun (WGS) entry which is preliminary data.</text>
</comment>
<proteinExistence type="predicted"/>
<protein>
    <submittedName>
        <fullName evidence="2">Uncharacterized protein</fullName>
    </submittedName>
</protein>
<evidence type="ECO:0000256" key="1">
    <source>
        <dbReference type="SAM" id="MobiDB-lite"/>
    </source>
</evidence>
<sequence length="88" mass="9536">MGLRESYFGTGAGLHETVKWRVHETVTWRGGGEVANKVASGGAAEDLELISQDPRQRFQQTTQGSLKSARLESPAAQVEPLILGREAD</sequence>
<name>A0A5B7EVB9_PORTR</name>
<reference evidence="2 3" key="1">
    <citation type="submission" date="2019-05" db="EMBL/GenBank/DDBJ databases">
        <title>Another draft genome of Portunus trituberculatus and its Hox gene families provides insights of decapod evolution.</title>
        <authorList>
            <person name="Jeong J.-H."/>
            <person name="Song I."/>
            <person name="Kim S."/>
            <person name="Choi T."/>
            <person name="Kim D."/>
            <person name="Ryu S."/>
            <person name="Kim W."/>
        </authorList>
    </citation>
    <scope>NUCLEOTIDE SEQUENCE [LARGE SCALE GENOMIC DNA]</scope>
    <source>
        <tissue evidence="2">Muscle</tissue>
    </source>
</reference>
<evidence type="ECO:0000313" key="3">
    <source>
        <dbReference type="Proteomes" id="UP000324222"/>
    </source>
</evidence>
<organism evidence="2 3">
    <name type="scientific">Portunus trituberculatus</name>
    <name type="common">Swimming crab</name>
    <name type="synonym">Neptunus trituberculatus</name>
    <dbReference type="NCBI Taxonomy" id="210409"/>
    <lineage>
        <taxon>Eukaryota</taxon>
        <taxon>Metazoa</taxon>
        <taxon>Ecdysozoa</taxon>
        <taxon>Arthropoda</taxon>
        <taxon>Crustacea</taxon>
        <taxon>Multicrustacea</taxon>
        <taxon>Malacostraca</taxon>
        <taxon>Eumalacostraca</taxon>
        <taxon>Eucarida</taxon>
        <taxon>Decapoda</taxon>
        <taxon>Pleocyemata</taxon>
        <taxon>Brachyura</taxon>
        <taxon>Eubrachyura</taxon>
        <taxon>Portunoidea</taxon>
        <taxon>Portunidae</taxon>
        <taxon>Portuninae</taxon>
        <taxon>Portunus</taxon>
    </lineage>
</organism>
<accession>A0A5B7EVB9</accession>
<feature type="region of interest" description="Disordered" evidence="1">
    <location>
        <begin position="62"/>
        <end position="88"/>
    </location>
</feature>
<dbReference type="EMBL" id="VSRR010003701">
    <property type="protein sequence ID" value="MPC37146.1"/>
    <property type="molecule type" value="Genomic_DNA"/>
</dbReference>
<evidence type="ECO:0000313" key="2">
    <source>
        <dbReference type="EMBL" id="MPC37146.1"/>
    </source>
</evidence>
<keyword evidence="3" id="KW-1185">Reference proteome</keyword>
<dbReference type="AlphaFoldDB" id="A0A5B7EVB9"/>